<evidence type="ECO:0000259" key="11">
    <source>
        <dbReference type="PROSITE" id="PS50862"/>
    </source>
</evidence>
<dbReference type="InterPro" id="IPR002312">
    <property type="entry name" value="Asp/Asn-tRNA-synth_IIb"/>
</dbReference>
<dbReference type="InterPro" id="IPR025525">
    <property type="entry name" value="hAT-like_transposase_RNase-H"/>
</dbReference>
<evidence type="ECO:0000256" key="5">
    <source>
        <dbReference type="ARBA" id="ARBA00022840"/>
    </source>
</evidence>
<dbReference type="Pfam" id="PF00152">
    <property type="entry name" value="tRNA-synt_2"/>
    <property type="match status" value="2"/>
</dbReference>
<comment type="catalytic activity">
    <reaction evidence="8">
        <text>tRNA(Asn) + L-asparagine + ATP = L-asparaginyl-tRNA(Asn) + AMP + diphosphate + H(+)</text>
        <dbReference type="Rhea" id="RHEA:11180"/>
        <dbReference type="Rhea" id="RHEA-COMP:9659"/>
        <dbReference type="Rhea" id="RHEA-COMP:9674"/>
        <dbReference type="ChEBI" id="CHEBI:15378"/>
        <dbReference type="ChEBI" id="CHEBI:30616"/>
        <dbReference type="ChEBI" id="CHEBI:33019"/>
        <dbReference type="ChEBI" id="CHEBI:58048"/>
        <dbReference type="ChEBI" id="CHEBI:78442"/>
        <dbReference type="ChEBI" id="CHEBI:78515"/>
        <dbReference type="ChEBI" id="CHEBI:456215"/>
        <dbReference type="EC" id="6.1.1.22"/>
    </reaction>
</comment>
<dbReference type="InterPro" id="IPR006195">
    <property type="entry name" value="aa-tRNA-synth_II"/>
</dbReference>
<dbReference type="InterPro" id="IPR000738">
    <property type="entry name" value="WHEP-TRS_dom"/>
</dbReference>
<dbReference type="PANTHER" id="PTHR22594:SF54">
    <property type="entry name" value="ASPARAGINE--TRNA LIGASE, CYTOPLASMIC 1-RELATED"/>
    <property type="match status" value="1"/>
</dbReference>
<dbReference type="SUPFAM" id="SSF55681">
    <property type="entry name" value="Class II aaRS and biotin synthetases"/>
    <property type="match status" value="1"/>
</dbReference>
<accession>A0A811P6L6</accession>
<dbReference type="AlphaFoldDB" id="A0A811P6L6"/>
<proteinExistence type="inferred from homology"/>
<dbReference type="PROSITE" id="PS50862">
    <property type="entry name" value="AA_TRNA_LIGASE_II"/>
    <property type="match status" value="1"/>
</dbReference>
<dbReference type="Proteomes" id="UP000604825">
    <property type="component" value="Unassembled WGS sequence"/>
</dbReference>
<evidence type="ECO:0000259" key="12">
    <source>
        <dbReference type="PROSITE" id="PS51185"/>
    </source>
</evidence>
<dbReference type="OrthoDB" id="695011at2759"/>
<dbReference type="Gene3D" id="2.40.50.140">
    <property type="entry name" value="Nucleic acid-binding proteins"/>
    <property type="match status" value="1"/>
</dbReference>
<dbReference type="NCBIfam" id="NF003037">
    <property type="entry name" value="PRK03932.1"/>
    <property type="match status" value="1"/>
</dbReference>
<keyword evidence="9" id="KW-0175">Coiled coil</keyword>
<dbReference type="GO" id="GO:0006421">
    <property type="term" value="P:asparaginyl-tRNA aminoacylation"/>
    <property type="evidence" value="ECO:0007669"/>
    <property type="project" value="InterPro"/>
</dbReference>
<evidence type="ECO:0000256" key="8">
    <source>
        <dbReference type="ARBA" id="ARBA00047844"/>
    </source>
</evidence>
<evidence type="ECO:0000256" key="4">
    <source>
        <dbReference type="ARBA" id="ARBA00022741"/>
    </source>
</evidence>
<dbReference type="InterPro" id="IPR045864">
    <property type="entry name" value="aa-tRNA-synth_II/BPL/LPL"/>
</dbReference>
<name>A0A811P6L6_9POAL</name>
<evidence type="ECO:0000256" key="6">
    <source>
        <dbReference type="ARBA" id="ARBA00022917"/>
    </source>
</evidence>
<feature type="coiled-coil region" evidence="9">
    <location>
        <begin position="235"/>
        <end position="265"/>
    </location>
</feature>
<organism evidence="13 14">
    <name type="scientific">Miscanthus lutarioriparius</name>
    <dbReference type="NCBI Taxonomy" id="422564"/>
    <lineage>
        <taxon>Eukaryota</taxon>
        <taxon>Viridiplantae</taxon>
        <taxon>Streptophyta</taxon>
        <taxon>Embryophyta</taxon>
        <taxon>Tracheophyta</taxon>
        <taxon>Spermatophyta</taxon>
        <taxon>Magnoliopsida</taxon>
        <taxon>Liliopsida</taxon>
        <taxon>Poales</taxon>
        <taxon>Poaceae</taxon>
        <taxon>PACMAD clade</taxon>
        <taxon>Panicoideae</taxon>
        <taxon>Andropogonodae</taxon>
        <taxon>Andropogoneae</taxon>
        <taxon>Saccharinae</taxon>
        <taxon>Miscanthus</taxon>
    </lineage>
</organism>
<evidence type="ECO:0000256" key="1">
    <source>
        <dbReference type="ARBA" id="ARBA00008226"/>
    </source>
</evidence>
<dbReference type="EMBL" id="CAJGYO010000006">
    <property type="protein sequence ID" value="CAD6238440.1"/>
    <property type="molecule type" value="Genomic_DNA"/>
</dbReference>
<dbReference type="InterPro" id="IPR004365">
    <property type="entry name" value="NA-bd_OB_tRNA"/>
</dbReference>
<keyword evidence="4" id="KW-0547">Nucleotide-binding</keyword>
<dbReference type="GO" id="GO:0005739">
    <property type="term" value="C:mitochondrion"/>
    <property type="evidence" value="ECO:0007669"/>
    <property type="project" value="TreeGrafter"/>
</dbReference>
<dbReference type="Pfam" id="PF01336">
    <property type="entry name" value="tRNA_anti-codon"/>
    <property type="match status" value="1"/>
</dbReference>
<dbReference type="CDD" id="cd00776">
    <property type="entry name" value="AsxRS_core"/>
    <property type="match status" value="1"/>
</dbReference>
<dbReference type="GO" id="GO:0004816">
    <property type="term" value="F:asparagine-tRNA ligase activity"/>
    <property type="evidence" value="ECO:0007669"/>
    <property type="project" value="UniProtKB-EC"/>
</dbReference>
<dbReference type="GO" id="GO:0046983">
    <property type="term" value="F:protein dimerization activity"/>
    <property type="evidence" value="ECO:0007669"/>
    <property type="project" value="InterPro"/>
</dbReference>
<evidence type="ECO:0000313" key="13">
    <source>
        <dbReference type="EMBL" id="CAD6238440.1"/>
    </source>
</evidence>
<dbReference type="InterPro" id="IPR012340">
    <property type="entry name" value="NA-bd_OB-fold"/>
</dbReference>
<dbReference type="EC" id="6.1.1.22" evidence="2"/>
<keyword evidence="6" id="KW-0648">Protein biosynthesis</keyword>
<feature type="domain" description="WHEP-TRS" evidence="12">
    <location>
        <begin position="217"/>
        <end position="273"/>
    </location>
</feature>
<feature type="domain" description="Aminoacyl-transfer RNA synthetases class-II family profile" evidence="11">
    <location>
        <begin position="311"/>
        <end position="542"/>
    </location>
</feature>
<evidence type="ECO:0000256" key="9">
    <source>
        <dbReference type="SAM" id="Coils"/>
    </source>
</evidence>
<dbReference type="PRINTS" id="PR01042">
    <property type="entry name" value="TRNASYNTHASP"/>
</dbReference>
<evidence type="ECO:0000256" key="3">
    <source>
        <dbReference type="ARBA" id="ARBA00022598"/>
    </source>
</evidence>
<dbReference type="SUPFAM" id="SSF50249">
    <property type="entry name" value="Nucleic acid-binding proteins"/>
    <property type="match status" value="1"/>
</dbReference>
<dbReference type="PANTHER" id="PTHR22594">
    <property type="entry name" value="ASPARTYL/LYSYL-TRNA SYNTHETASE"/>
    <property type="match status" value="1"/>
</dbReference>
<evidence type="ECO:0000256" key="7">
    <source>
        <dbReference type="ARBA" id="ARBA00023146"/>
    </source>
</evidence>
<reference evidence="13" key="1">
    <citation type="submission" date="2020-10" db="EMBL/GenBank/DDBJ databases">
        <authorList>
            <person name="Han B."/>
            <person name="Lu T."/>
            <person name="Zhao Q."/>
            <person name="Huang X."/>
            <person name="Zhao Y."/>
        </authorList>
    </citation>
    <scope>NUCLEOTIDE SEQUENCE</scope>
</reference>
<dbReference type="FunFam" id="3.30.930.10:FF:000016">
    <property type="entry name" value="Asparagine--tRNA ligase"/>
    <property type="match status" value="1"/>
</dbReference>
<dbReference type="InterPro" id="IPR012337">
    <property type="entry name" value="RNaseH-like_sf"/>
</dbReference>
<dbReference type="HAMAP" id="MF_00534">
    <property type="entry name" value="Asn_tRNA_synth"/>
    <property type="match status" value="1"/>
</dbReference>
<dbReference type="CDD" id="cd04318">
    <property type="entry name" value="EcAsnRS_like_N"/>
    <property type="match status" value="1"/>
</dbReference>
<dbReference type="InterPro" id="IPR004364">
    <property type="entry name" value="Aa-tRNA-synt_II"/>
</dbReference>
<dbReference type="Gene3D" id="3.30.930.10">
    <property type="entry name" value="Bira Bifunctional Protein, Domain 2"/>
    <property type="match status" value="1"/>
</dbReference>
<feature type="region of interest" description="Disordered" evidence="10">
    <location>
        <begin position="628"/>
        <end position="652"/>
    </location>
</feature>
<dbReference type="GO" id="GO:0003677">
    <property type="term" value="F:DNA binding"/>
    <property type="evidence" value="ECO:0007669"/>
    <property type="project" value="InterPro"/>
</dbReference>
<keyword evidence="5" id="KW-0067">ATP-binding</keyword>
<comment type="caution">
    <text evidence="13">The sequence shown here is derived from an EMBL/GenBank/DDBJ whole genome shotgun (WGS) entry which is preliminary data.</text>
</comment>
<sequence length="999" mass="112034">MAAASFCDDLEPASARTRIRDVLAAGAARAGDRVVVGGWVRTGREQGKGSFAFLELSDGSCAATLQVIVDAAVHPLARLTATGTSVLVEGEIKEPPEGTKQNVELKVSRVLEVGEVDAAVYPLPKGKVKLTLEKLRDVVHLRSRTNTIGAVARIRHQLAYASHTFFDENGFLYVHTPIITMSDCEGAGEMFQVTTLFSQAEKTEKLLRENPAPSDSEIEAAKFLVKERGDAVAQLKAVKASKQEISAAVDELNRAKEIVSKLDERSKLKPGIPRRDDGSIAFENDFFKRQAFLTVSGQLQVETYACSLSSVYTFGPTFRAENSHTSRHLAEFWMVEPEIAFANLQDDMNCAEKYVQYLCKWLLDHCWEDMEFMVKNYDKNAIERLELVSSTPFVRISYTKAVELLKNVTDKKFDNKVEWGIDLASEHERYLTEDIFKKPVIVYNYPKGIKAFYMRLNDDDKTVAAMDVLVPKVGELIGGSQREERLDVLKQRILDAGLPLEPYEWYLDLRRFGSVKHSGFGLGFERMILFATGMENIRDVIPFPRLPRTRIASPLTLPARRRRRDGGLLTEASPEAPLPLRHSQSQPLQLQSLVVAGPDFTFVDHHLRSAPTENERELNDSVNVNASEANKEASGAAATQTETESPTDNASSNNVCVDTVISTLNSHGSVHCASKFFHVRCAAHIINLIARDGVNTISAVIANIRALVLIVKSSPLQQEAFSKLVAELAVAERGSHYPTTNLFFSEFCEINLKIIEWLKNNDKFVVSTAKSMKKNFDKYWDMSNIALAIACFLDPRYKMKVVEFYYSEMSDDYGFDDMYEFKKILQKLYDSYASKYGSSAASFVQESEPRIARTSRTSQCYVDLNEEPKRKRLSSFLRDNTEPVQEQTDFEQYIKDPLLTWKEGDYFDILSWWKTHGIKYPILGRLARDVLAIPTSTVASESTFSAGGRAVDKYHRLDPQVVEALICSKDWIRASREEQSGVASILDDLAGLATNDKAE</sequence>
<dbReference type="NCBIfam" id="TIGR00457">
    <property type="entry name" value="asnS"/>
    <property type="match status" value="1"/>
</dbReference>
<dbReference type="Pfam" id="PF05699">
    <property type="entry name" value="Dimer_Tnp_hAT"/>
    <property type="match status" value="1"/>
</dbReference>
<keyword evidence="14" id="KW-1185">Reference proteome</keyword>
<dbReference type="SUPFAM" id="SSF53098">
    <property type="entry name" value="Ribonuclease H-like"/>
    <property type="match status" value="1"/>
</dbReference>
<feature type="compositionally biased region" description="Polar residues" evidence="10">
    <location>
        <begin position="637"/>
        <end position="652"/>
    </location>
</feature>
<evidence type="ECO:0000256" key="2">
    <source>
        <dbReference type="ARBA" id="ARBA00012816"/>
    </source>
</evidence>
<dbReference type="GO" id="GO:0005524">
    <property type="term" value="F:ATP binding"/>
    <property type="evidence" value="ECO:0007669"/>
    <property type="project" value="UniProtKB-KW"/>
</dbReference>
<evidence type="ECO:0000313" key="14">
    <source>
        <dbReference type="Proteomes" id="UP000604825"/>
    </source>
</evidence>
<comment type="similarity">
    <text evidence="1">Belongs to the class-II aminoacyl-tRNA synthetase family.</text>
</comment>
<evidence type="ECO:0000256" key="10">
    <source>
        <dbReference type="SAM" id="MobiDB-lite"/>
    </source>
</evidence>
<keyword evidence="7" id="KW-0030">Aminoacyl-tRNA synthetase</keyword>
<keyword evidence="3" id="KW-0436">Ligase</keyword>
<dbReference type="InterPro" id="IPR004522">
    <property type="entry name" value="Asn-tRNA-ligase"/>
</dbReference>
<gene>
    <name evidence="13" type="ORF">NCGR_LOCUS25675</name>
</gene>
<dbReference type="Pfam" id="PF14372">
    <property type="entry name" value="hAT-like_RNase-H"/>
    <property type="match status" value="1"/>
</dbReference>
<dbReference type="InterPro" id="IPR008906">
    <property type="entry name" value="HATC_C_dom"/>
</dbReference>
<dbReference type="PROSITE" id="PS51185">
    <property type="entry name" value="WHEP_TRS_2"/>
    <property type="match status" value="1"/>
</dbReference>
<protein>
    <recommendedName>
        <fullName evidence="2">asparagine--tRNA ligase</fullName>
        <ecNumber evidence="2">6.1.1.22</ecNumber>
    </recommendedName>
</protein>